<organism evidence="1">
    <name type="scientific">marine metagenome</name>
    <dbReference type="NCBI Taxonomy" id="408172"/>
    <lineage>
        <taxon>unclassified sequences</taxon>
        <taxon>metagenomes</taxon>
        <taxon>ecological metagenomes</taxon>
    </lineage>
</organism>
<protein>
    <submittedName>
        <fullName evidence="1">Uncharacterized protein</fullName>
    </submittedName>
</protein>
<gene>
    <name evidence="1" type="ORF">METZ01_LOCUS239889</name>
</gene>
<sequence length="25" mass="2937">MNQIFNRNGVIRMTREKKIGKLFAA</sequence>
<dbReference type="EMBL" id="UINC01061450">
    <property type="protein sequence ID" value="SVB87035.1"/>
    <property type="molecule type" value="Genomic_DNA"/>
</dbReference>
<reference evidence="1" key="1">
    <citation type="submission" date="2018-05" db="EMBL/GenBank/DDBJ databases">
        <authorList>
            <person name="Lanie J.A."/>
            <person name="Ng W.-L."/>
            <person name="Kazmierczak K.M."/>
            <person name="Andrzejewski T.M."/>
            <person name="Davidsen T.M."/>
            <person name="Wayne K.J."/>
            <person name="Tettelin H."/>
            <person name="Glass J.I."/>
            <person name="Rusch D."/>
            <person name="Podicherti R."/>
            <person name="Tsui H.-C.T."/>
            <person name="Winkler M.E."/>
        </authorList>
    </citation>
    <scope>NUCLEOTIDE SEQUENCE</scope>
</reference>
<accession>A0A382HIZ6</accession>
<evidence type="ECO:0000313" key="1">
    <source>
        <dbReference type="EMBL" id="SVB87035.1"/>
    </source>
</evidence>
<name>A0A382HIZ6_9ZZZZ</name>
<proteinExistence type="predicted"/>
<dbReference type="AlphaFoldDB" id="A0A382HIZ6"/>